<evidence type="ECO:0000313" key="1">
    <source>
        <dbReference type="EMBL" id="KAH7862098.1"/>
    </source>
</evidence>
<proteinExistence type="predicted"/>
<organism evidence="1 2">
    <name type="scientific">Vaccinium darrowii</name>
    <dbReference type="NCBI Taxonomy" id="229202"/>
    <lineage>
        <taxon>Eukaryota</taxon>
        <taxon>Viridiplantae</taxon>
        <taxon>Streptophyta</taxon>
        <taxon>Embryophyta</taxon>
        <taxon>Tracheophyta</taxon>
        <taxon>Spermatophyta</taxon>
        <taxon>Magnoliopsida</taxon>
        <taxon>eudicotyledons</taxon>
        <taxon>Gunneridae</taxon>
        <taxon>Pentapetalae</taxon>
        <taxon>asterids</taxon>
        <taxon>Ericales</taxon>
        <taxon>Ericaceae</taxon>
        <taxon>Vaccinioideae</taxon>
        <taxon>Vaccinieae</taxon>
        <taxon>Vaccinium</taxon>
    </lineage>
</organism>
<sequence>MINISRQVYKLRSPSSRYLASLSTHDFSNPTKDWGFPQLPFDNQIQTLPACIGNCEAKLMKRVRVHKDLPALLDQVGASENVSYARLNLGLELELDPLPVLGLIHRPPRVLSEVPEGRPAAVDVGSEGVGFVMIQCKHGGSVYRGSAAERRALDGGFGVGPGQMRSADSDNSGPSSPVSVEEAAGEALNISFRVGRYARRTLGSVG</sequence>
<protein>
    <submittedName>
        <fullName evidence="1">Uncharacterized protein</fullName>
    </submittedName>
</protein>
<keyword evidence="2" id="KW-1185">Reference proteome</keyword>
<comment type="caution">
    <text evidence="1">The sequence shown here is derived from an EMBL/GenBank/DDBJ whole genome shotgun (WGS) entry which is preliminary data.</text>
</comment>
<dbReference type="Proteomes" id="UP000828048">
    <property type="component" value="Chromosome 4"/>
</dbReference>
<name>A0ACB7Z9K2_9ERIC</name>
<evidence type="ECO:0000313" key="2">
    <source>
        <dbReference type="Proteomes" id="UP000828048"/>
    </source>
</evidence>
<accession>A0ACB7Z9K2</accession>
<reference evidence="1 2" key="1">
    <citation type="journal article" date="2021" name="Hortic Res">
        <title>High-quality reference genome and annotation aids understanding of berry development for evergreen blueberry (Vaccinium darrowii).</title>
        <authorList>
            <person name="Yu J."/>
            <person name="Hulse-Kemp A.M."/>
            <person name="Babiker E."/>
            <person name="Staton M."/>
        </authorList>
    </citation>
    <scope>NUCLEOTIDE SEQUENCE [LARGE SCALE GENOMIC DNA]</scope>
    <source>
        <strain evidence="2">cv. NJ 8807/NJ 8810</strain>
        <tissue evidence="1">Young leaf</tissue>
    </source>
</reference>
<gene>
    <name evidence="1" type="ORF">Vadar_034747</name>
</gene>
<dbReference type="EMBL" id="CM037154">
    <property type="protein sequence ID" value="KAH7862098.1"/>
    <property type="molecule type" value="Genomic_DNA"/>
</dbReference>